<feature type="transmembrane region" description="Helical" evidence="1">
    <location>
        <begin position="80"/>
        <end position="101"/>
    </location>
</feature>
<gene>
    <name evidence="2" type="ORF">US11_C0005G0024</name>
</gene>
<evidence type="ECO:0008006" key="4">
    <source>
        <dbReference type="Google" id="ProtNLM"/>
    </source>
</evidence>
<proteinExistence type="predicted"/>
<reference evidence="2 3" key="1">
    <citation type="journal article" date="2015" name="Nature">
        <title>rRNA introns, odd ribosomes, and small enigmatic genomes across a large radiation of phyla.</title>
        <authorList>
            <person name="Brown C.T."/>
            <person name="Hug L.A."/>
            <person name="Thomas B.C."/>
            <person name="Sharon I."/>
            <person name="Castelle C.J."/>
            <person name="Singh A."/>
            <person name="Wilkins M.J."/>
            <person name="Williams K.H."/>
            <person name="Banfield J.F."/>
        </authorList>
    </citation>
    <scope>NUCLEOTIDE SEQUENCE [LARGE SCALE GENOMIC DNA]</scope>
</reference>
<comment type="caution">
    <text evidence="2">The sequence shown here is derived from an EMBL/GenBank/DDBJ whole genome shotgun (WGS) entry which is preliminary data.</text>
</comment>
<dbReference type="Proteomes" id="UP000034344">
    <property type="component" value="Unassembled WGS sequence"/>
</dbReference>
<keyword evidence="1" id="KW-1133">Transmembrane helix</keyword>
<feature type="transmembrane region" description="Helical" evidence="1">
    <location>
        <begin position="44"/>
        <end position="68"/>
    </location>
</feature>
<accession>A0A0G0E448</accession>
<keyword evidence="1" id="KW-0472">Membrane</keyword>
<feature type="transmembrane region" description="Helical" evidence="1">
    <location>
        <begin position="113"/>
        <end position="145"/>
    </location>
</feature>
<sequence>MATKGTDFKSALGQLENTLEEYLVNKVPAIPDEWRELIVKLAPWFSLILMIIALPAILAVFGLGAIVMPFSFIGGVQFGVNYIITLAFSVVLIILEALAIPGLFKRQEKAWKLLYYATLLGGLQNIVTMQIGGLIGTLVSLYLLFQVKGYYK</sequence>
<name>A0A0G0E448_9BACT</name>
<dbReference type="EMBL" id="LBRS01000005">
    <property type="protein sequence ID" value="KKQ01668.1"/>
    <property type="molecule type" value="Genomic_DNA"/>
</dbReference>
<keyword evidence="1" id="KW-0812">Transmembrane</keyword>
<dbReference type="STRING" id="1618480.US11_C0005G0024"/>
<protein>
    <recommendedName>
        <fullName evidence="4">Chromate transporter</fullName>
    </recommendedName>
</protein>
<evidence type="ECO:0000313" key="3">
    <source>
        <dbReference type="Proteomes" id="UP000034344"/>
    </source>
</evidence>
<dbReference type="AlphaFoldDB" id="A0A0G0E448"/>
<organism evidence="2 3">
    <name type="scientific">Candidatus Roizmanbacteria bacterium GW2011_GWA2_36_23</name>
    <dbReference type="NCBI Taxonomy" id="1618480"/>
    <lineage>
        <taxon>Bacteria</taxon>
        <taxon>Candidatus Roizmaniibacteriota</taxon>
    </lineage>
</organism>
<evidence type="ECO:0000313" key="2">
    <source>
        <dbReference type="EMBL" id="KKQ01668.1"/>
    </source>
</evidence>
<evidence type="ECO:0000256" key="1">
    <source>
        <dbReference type="SAM" id="Phobius"/>
    </source>
</evidence>